<dbReference type="AlphaFoldDB" id="A0AAW9Z0Q0"/>
<dbReference type="CDD" id="cd00093">
    <property type="entry name" value="HTH_XRE"/>
    <property type="match status" value="1"/>
</dbReference>
<dbReference type="Proteomes" id="UP000646308">
    <property type="component" value="Unassembled WGS sequence"/>
</dbReference>
<organism evidence="2 3">
    <name type="scientific">Staphylococcus agnetis</name>
    <dbReference type="NCBI Taxonomy" id="985762"/>
    <lineage>
        <taxon>Bacteria</taxon>
        <taxon>Bacillati</taxon>
        <taxon>Bacillota</taxon>
        <taxon>Bacilli</taxon>
        <taxon>Bacillales</taxon>
        <taxon>Staphylococcaceae</taxon>
        <taxon>Staphylococcus</taxon>
    </lineage>
</organism>
<dbReference type="RefSeq" id="WP_167697047.1">
    <property type="nucleotide sequence ID" value="NZ_WMFL01000064.1"/>
</dbReference>
<comment type="caution">
    <text evidence="2">The sequence shown here is derived from an EMBL/GenBank/DDBJ whole genome shotgun (WGS) entry which is preliminary data.</text>
</comment>
<feature type="domain" description="HTH cro/C1-type" evidence="1">
    <location>
        <begin position="8"/>
        <end position="55"/>
    </location>
</feature>
<dbReference type="Gene3D" id="1.10.260.40">
    <property type="entry name" value="lambda repressor-like DNA-binding domains"/>
    <property type="match status" value="1"/>
</dbReference>
<protein>
    <submittedName>
        <fullName evidence="2">Helix-turn-helix domain-containing protein</fullName>
    </submittedName>
</protein>
<dbReference type="Pfam" id="PF01381">
    <property type="entry name" value="HTH_3"/>
    <property type="match status" value="1"/>
</dbReference>
<dbReference type="InterPro" id="IPR010982">
    <property type="entry name" value="Lambda_DNA-bd_dom_sf"/>
</dbReference>
<name>A0AAW9Z0Q0_9STAP</name>
<dbReference type="EMBL" id="WMFL01000064">
    <property type="protein sequence ID" value="NJI02217.1"/>
    <property type="molecule type" value="Genomic_DNA"/>
</dbReference>
<dbReference type="GO" id="GO:0003677">
    <property type="term" value="F:DNA binding"/>
    <property type="evidence" value="ECO:0007669"/>
    <property type="project" value="InterPro"/>
</dbReference>
<proteinExistence type="predicted"/>
<evidence type="ECO:0000259" key="1">
    <source>
        <dbReference type="PROSITE" id="PS50943"/>
    </source>
</evidence>
<reference evidence="2" key="1">
    <citation type="submission" date="2019-11" db="EMBL/GenBank/DDBJ databases">
        <title>Whole genome comparisons of Staphylococcus agnetis isolates from cattle and chickens.</title>
        <authorList>
            <person name="Rhoads D."/>
            <person name="Shwani A."/>
            <person name="Adkins P."/>
            <person name="Calcutt M."/>
            <person name="Middleton J."/>
        </authorList>
    </citation>
    <scope>NUCLEOTIDE SEQUENCE</scope>
    <source>
        <strain evidence="2">1387</strain>
    </source>
</reference>
<dbReference type="PROSITE" id="PS50943">
    <property type="entry name" value="HTH_CROC1"/>
    <property type="match status" value="1"/>
</dbReference>
<gene>
    <name evidence="2" type="ORF">GLV84_05000</name>
</gene>
<dbReference type="SUPFAM" id="SSF47413">
    <property type="entry name" value="lambda repressor-like DNA-binding domains"/>
    <property type="match status" value="1"/>
</dbReference>
<dbReference type="InterPro" id="IPR001387">
    <property type="entry name" value="Cro/C1-type_HTH"/>
</dbReference>
<evidence type="ECO:0000313" key="3">
    <source>
        <dbReference type="Proteomes" id="UP000646308"/>
    </source>
</evidence>
<dbReference type="SMART" id="SM00530">
    <property type="entry name" value="HTH_XRE"/>
    <property type="match status" value="1"/>
</dbReference>
<accession>A0AAW9Z0Q0</accession>
<evidence type="ECO:0000313" key="2">
    <source>
        <dbReference type="EMBL" id="NJI02217.1"/>
    </source>
</evidence>
<sequence length="329" mass="39020">MKNIGEVLKSERLNNNISLKTIAEITKKSSPYVSMVENNKTQPSSDFLYDYSKALFHNYEEYAFYKDFIAEKYIYFCILGDVEIKFYPEVEKQLKNRGFIDERYKLTKPFYNLNWLLEENDNNLTFGFVDSNDFNYNNIDKWSIENIRAISSFDFFNLRPKVFINLDKDDKKFLSQVVSNYLASKYKKQFINEIDKDDNDLISRVIHENPSDKLIENENISVGNDDRIYLHSIHDLLSKDKDKSYTSYAIRKGWKVHNYTDYDLFFDEQHIDLIHAIDDNATSFSIIGQMTYKEDKNTLNDFKIEFPEEYDIDISHSDKIINISKKNTP</sequence>